<comment type="similarity">
    <text evidence="1">Belongs to the CcmH/CycL/Ccl2/NrfF family.</text>
</comment>
<dbReference type="Pfam" id="PF03918">
    <property type="entry name" value="CcmH"/>
    <property type="match status" value="1"/>
</dbReference>
<evidence type="ECO:0000256" key="5">
    <source>
        <dbReference type="ARBA" id="ARBA00022748"/>
    </source>
</evidence>
<keyword evidence="7" id="KW-1133">Transmembrane helix</keyword>
<evidence type="ECO:0000256" key="7">
    <source>
        <dbReference type="SAM" id="Phobius"/>
    </source>
</evidence>
<dbReference type="InterPro" id="IPR005616">
    <property type="entry name" value="CcmH/CycL/Ccl2/NrfF_N"/>
</dbReference>
<dbReference type="FunFam" id="1.10.8.640:FF:000001">
    <property type="entry name" value="Cytochrome c-type biogenesis protein"/>
    <property type="match status" value="1"/>
</dbReference>
<reference evidence="9" key="1">
    <citation type="submission" date="2016-10" db="EMBL/GenBank/DDBJ databases">
        <title>Sequence of Gallionella enrichment culture.</title>
        <authorList>
            <person name="Poehlein A."/>
            <person name="Muehling M."/>
            <person name="Daniel R."/>
        </authorList>
    </citation>
    <scope>NUCLEOTIDE SEQUENCE</scope>
</reference>
<keyword evidence="7" id="KW-0812">Transmembrane</keyword>
<dbReference type="GO" id="GO:0005886">
    <property type="term" value="C:plasma membrane"/>
    <property type="evidence" value="ECO:0007669"/>
    <property type="project" value="TreeGrafter"/>
</dbReference>
<proteinExistence type="inferred from homology"/>
<evidence type="ECO:0000256" key="4">
    <source>
        <dbReference type="ARBA" id="ARBA00022729"/>
    </source>
</evidence>
<keyword evidence="5" id="KW-0201">Cytochrome c-type biogenesis</keyword>
<keyword evidence="4" id="KW-0732">Signal</keyword>
<dbReference type="PANTHER" id="PTHR47870">
    <property type="entry name" value="CYTOCHROME C-TYPE BIOGENESIS PROTEIN CCMH"/>
    <property type="match status" value="1"/>
</dbReference>
<name>A0A1J5QJS2_9ZZZZ</name>
<feature type="domain" description="CcmH/CycL/Ccl2/NrfF N-terminal" evidence="8">
    <location>
        <begin position="8"/>
        <end position="129"/>
    </location>
</feature>
<keyword evidence="3" id="KW-0479">Metal-binding</keyword>
<dbReference type="CDD" id="cd16378">
    <property type="entry name" value="CcmH_N"/>
    <property type="match status" value="1"/>
</dbReference>
<gene>
    <name evidence="9" type="primary">ccmH_8</name>
    <name evidence="9" type="ORF">GALL_344690</name>
</gene>
<feature type="transmembrane region" description="Helical" evidence="7">
    <location>
        <begin position="102"/>
        <end position="123"/>
    </location>
</feature>
<dbReference type="EMBL" id="MLJW01000677">
    <property type="protein sequence ID" value="OIQ83734.1"/>
    <property type="molecule type" value="Genomic_DNA"/>
</dbReference>
<dbReference type="InterPro" id="IPR038297">
    <property type="entry name" value="CcmH/CycL/NrfF/Ccl2_sf"/>
</dbReference>
<evidence type="ECO:0000256" key="6">
    <source>
        <dbReference type="ARBA" id="ARBA00023004"/>
    </source>
</evidence>
<evidence type="ECO:0000313" key="9">
    <source>
        <dbReference type="EMBL" id="OIQ83734.1"/>
    </source>
</evidence>
<dbReference type="GO" id="GO:0017004">
    <property type="term" value="P:cytochrome complex assembly"/>
    <property type="evidence" value="ECO:0007669"/>
    <property type="project" value="UniProtKB-KW"/>
</dbReference>
<dbReference type="PANTHER" id="PTHR47870:SF1">
    <property type="entry name" value="CYTOCHROME C-TYPE BIOGENESIS PROTEIN CCMH"/>
    <property type="match status" value="1"/>
</dbReference>
<dbReference type="GO" id="GO:0046872">
    <property type="term" value="F:metal ion binding"/>
    <property type="evidence" value="ECO:0007669"/>
    <property type="project" value="UniProtKB-KW"/>
</dbReference>
<sequence length="140" mass="15416">MIRTMLVALLLVIPLSAGATAQPMGDDPAVEARLKSLSQDLRCLVCQNQTLADSSAPLAEDLRREIRELIIQGKSDQEITDYLVARYGDFVRYRPPLKPQTVLLWAGPALLLLGGLGGLWLALRHRNTLLPDDNEEGEEA</sequence>
<accession>A0A1J5QJS2</accession>
<comment type="caution">
    <text evidence="9">The sequence shown here is derived from an EMBL/GenBank/DDBJ whole genome shotgun (WGS) entry which is preliminary data.</text>
</comment>
<dbReference type="InterPro" id="IPR051263">
    <property type="entry name" value="C-type_cytochrome_biogenesis"/>
</dbReference>
<protein>
    <submittedName>
        <fullName evidence="9">Cytochrome c-type biogenesis protein CcmH</fullName>
    </submittedName>
</protein>
<organism evidence="9">
    <name type="scientific">mine drainage metagenome</name>
    <dbReference type="NCBI Taxonomy" id="410659"/>
    <lineage>
        <taxon>unclassified sequences</taxon>
        <taxon>metagenomes</taxon>
        <taxon>ecological metagenomes</taxon>
    </lineage>
</organism>
<evidence type="ECO:0000256" key="2">
    <source>
        <dbReference type="ARBA" id="ARBA00022617"/>
    </source>
</evidence>
<evidence type="ECO:0000256" key="1">
    <source>
        <dbReference type="ARBA" id="ARBA00010342"/>
    </source>
</evidence>
<keyword evidence="2" id="KW-0349">Heme</keyword>
<evidence type="ECO:0000256" key="3">
    <source>
        <dbReference type="ARBA" id="ARBA00022723"/>
    </source>
</evidence>
<evidence type="ECO:0000259" key="8">
    <source>
        <dbReference type="Pfam" id="PF03918"/>
    </source>
</evidence>
<keyword evidence="7" id="KW-0472">Membrane</keyword>
<dbReference type="Gene3D" id="1.10.8.640">
    <property type="entry name" value="Cytochrome C biogenesis protein"/>
    <property type="match status" value="1"/>
</dbReference>
<dbReference type="AlphaFoldDB" id="A0A1J5QJS2"/>
<keyword evidence="6" id="KW-0408">Iron</keyword>